<evidence type="ECO:0000313" key="4">
    <source>
        <dbReference type="Proteomes" id="UP000005240"/>
    </source>
</evidence>
<dbReference type="Proteomes" id="UP000005240">
    <property type="component" value="Unassembled WGS sequence"/>
</dbReference>
<evidence type="ECO:0000313" key="2">
    <source>
        <dbReference type="EMBL" id="OAV94368.1"/>
    </source>
</evidence>
<dbReference type="OrthoDB" id="2507455at2759"/>
<reference evidence="2" key="1">
    <citation type="submission" date="2009-11" db="EMBL/GenBank/DDBJ databases">
        <authorList>
            <consortium name="The Broad Institute Genome Sequencing Platform"/>
            <person name="Ward D."/>
            <person name="Feldgarden M."/>
            <person name="Earl A."/>
            <person name="Young S.K."/>
            <person name="Zeng Q."/>
            <person name="Koehrsen M."/>
            <person name="Alvarado L."/>
            <person name="Berlin A."/>
            <person name="Bochicchio J."/>
            <person name="Borenstein D."/>
            <person name="Chapman S.B."/>
            <person name="Chen Z."/>
            <person name="Engels R."/>
            <person name="Freedman E."/>
            <person name="Gellesch M."/>
            <person name="Goldberg J."/>
            <person name="Griggs A."/>
            <person name="Gujja S."/>
            <person name="Heilman E."/>
            <person name="Heiman D."/>
            <person name="Hepburn T."/>
            <person name="Howarth C."/>
            <person name="Jen D."/>
            <person name="Larson L."/>
            <person name="Lewis B."/>
            <person name="Mehta T."/>
            <person name="Park D."/>
            <person name="Pearson M."/>
            <person name="Roberts A."/>
            <person name="Saif S."/>
            <person name="Shea T."/>
            <person name="Shenoy N."/>
            <person name="Sisk P."/>
            <person name="Stolte C."/>
            <person name="Sykes S."/>
            <person name="Thomson T."/>
            <person name="Walk T."/>
            <person name="White J."/>
            <person name="Yandava C."/>
            <person name="Izard J."/>
            <person name="Baranova O.V."/>
            <person name="Blanton J.M."/>
            <person name="Tanner A.C."/>
            <person name="Dewhirst F.E."/>
            <person name="Haas B."/>
            <person name="Nusbaum C."/>
            <person name="Birren B."/>
        </authorList>
    </citation>
    <scope>NUCLEOTIDE SEQUENCE [LARGE SCALE GENOMIC DNA]</scope>
    <source>
        <strain evidence="2">1-1 BBBD Race 1</strain>
    </source>
</reference>
<feature type="compositionally biased region" description="Pro residues" evidence="1">
    <location>
        <begin position="18"/>
        <end position="28"/>
    </location>
</feature>
<reference evidence="2" key="2">
    <citation type="submission" date="2016-05" db="EMBL/GenBank/DDBJ databases">
        <title>Comparative analysis highlights variable genome content of wheat rusts and divergence of the mating loci.</title>
        <authorList>
            <person name="Cuomo C.A."/>
            <person name="Bakkeren G."/>
            <person name="Szabo L."/>
            <person name="Khalil H."/>
            <person name="Joly D."/>
            <person name="Goldberg J."/>
            <person name="Young S."/>
            <person name="Zeng Q."/>
            <person name="Fellers J."/>
        </authorList>
    </citation>
    <scope>NUCLEOTIDE SEQUENCE [LARGE SCALE GENOMIC DNA]</scope>
    <source>
        <strain evidence="2">1-1 BBBD Race 1</strain>
    </source>
</reference>
<dbReference type="EnsemblFungi" id="PTTG_03374-t43_1">
    <property type="protein sequence ID" value="PTTG_03374-t43_1-p1"/>
    <property type="gene ID" value="PTTG_03374"/>
</dbReference>
<sequence length="143" mass="15836">MARKVRSKQLPATVPSPDIVPPPPNPRPKSPKWQLPVAMESGFSTFIDHGTLLDRQGYPLYPNQSTTFVVPQNTRFENIPKVGYSQTVNVNNRNNNSWKVIHVKCLGVMLCDREECKYAGPPPTGPRKIQELLSTASVAQGGL</sequence>
<reference evidence="3" key="4">
    <citation type="submission" date="2025-05" db="UniProtKB">
        <authorList>
            <consortium name="EnsemblFungi"/>
        </authorList>
    </citation>
    <scope>IDENTIFICATION</scope>
    <source>
        <strain evidence="3">isolate 1-1 / race 1 (BBBD)</strain>
    </source>
</reference>
<proteinExistence type="predicted"/>
<dbReference type="VEuPathDB" id="FungiDB:PTTG_03374"/>
<name>A0A180GPJ5_PUCT1</name>
<feature type="region of interest" description="Disordered" evidence="1">
    <location>
        <begin position="1"/>
        <end position="32"/>
    </location>
</feature>
<organism evidence="2">
    <name type="scientific">Puccinia triticina (isolate 1-1 / race 1 (BBBD))</name>
    <name type="common">Brown leaf rust fungus</name>
    <dbReference type="NCBI Taxonomy" id="630390"/>
    <lineage>
        <taxon>Eukaryota</taxon>
        <taxon>Fungi</taxon>
        <taxon>Dikarya</taxon>
        <taxon>Basidiomycota</taxon>
        <taxon>Pucciniomycotina</taxon>
        <taxon>Pucciniomycetes</taxon>
        <taxon>Pucciniales</taxon>
        <taxon>Pucciniaceae</taxon>
        <taxon>Puccinia</taxon>
    </lineage>
</organism>
<evidence type="ECO:0000256" key="1">
    <source>
        <dbReference type="SAM" id="MobiDB-lite"/>
    </source>
</evidence>
<reference evidence="3 4" key="3">
    <citation type="journal article" date="2017" name="G3 (Bethesda)">
        <title>Comparative analysis highlights variable genome content of wheat rusts and divergence of the mating loci.</title>
        <authorList>
            <person name="Cuomo C.A."/>
            <person name="Bakkeren G."/>
            <person name="Khalil H.B."/>
            <person name="Panwar V."/>
            <person name="Joly D."/>
            <person name="Linning R."/>
            <person name="Sakthikumar S."/>
            <person name="Song X."/>
            <person name="Adiconis X."/>
            <person name="Fan L."/>
            <person name="Goldberg J.M."/>
            <person name="Levin J.Z."/>
            <person name="Young S."/>
            <person name="Zeng Q."/>
            <person name="Anikster Y."/>
            <person name="Bruce M."/>
            <person name="Wang M."/>
            <person name="Yin C."/>
            <person name="McCallum B."/>
            <person name="Szabo L.J."/>
            <person name="Hulbert S."/>
            <person name="Chen X."/>
            <person name="Fellers J.P."/>
        </authorList>
    </citation>
    <scope>NUCLEOTIDE SEQUENCE</scope>
    <source>
        <strain evidence="3">isolate 1-1 / race 1 (BBBD)</strain>
        <strain evidence="4">Isolate 1-1 / race 1 (BBBD)</strain>
    </source>
</reference>
<accession>A0A180GPJ5</accession>
<keyword evidence="4" id="KW-1185">Reference proteome</keyword>
<gene>
    <name evidence="2" type="ORF">PTTG_03374</name>
</gene>
<evidence type="ECO:0000313" key="3">
    <source>
        <dbReference type="EnsemblFungi" id="PTTG_03374-t43_1-p1"/>
    </source>
</evidence>
<protein>
    <submittedName>
        <fullName evidence="2 3">Uncharacterized protein</fullName>
    </submittedName>
</protein>
<dbReference type="AlphaFoldDB" id="A0A180GPJ5"/>
<dbReference type="EMBL" id="ADAS02000040">
    <property type="protein sequence ID" value="OAV94368.1"/>
    <property type="molecule type" value="Genomic_DNA"/>
</dbReference>